<dbReference type="AlphaFoldDB" id="A0A1I4X196"/>
<sequence length="54" mass="5890">MAGKASGIDYLVSAREVLKAAKTAEKLRVTQAVITALRIGHVNRENGKGYWPFC</sequence>
<accession>A0A1I4X196</accession>
<gene>
    <name evidence="1" type="ORF">SAMN05421863_11284</name>
</gene>
<protein>
    <submittedName>
        <fullName evidence="1">Uncharacterized protein</fullName>
    </submittedName>
</protein>
<reference evidence="2" key="1">
    <citation type="submission" date="2016-10" db="EMBL/GenBank/DDBJ databases">
        <authorList>
            <person name="Varghese N."/>
            <person name="Submissions S."/>
        </authorList>
    </citation>
    <scope>NUCLEOTIDE SEQUENCE [LARGE SCALE GENOMIC DNA]</scope>
    <source>
        <strain evidence="2">Nm44</strain>
    </source>
</reference>
<proteinExistence type="predicted"/>
<name>A0A1I4X196_9PROT</name>
<dbReference type="RefSeq" id="WP_218152194.1">
    <property type="nucleotide sequence ID" value="NZ_FOUB01000128.1"/>
</dbReference>
<evidence type="ECO:0000313" key="2">
    <source>
        <dbReference type="Proteomes" id="UP000183287"/>
    </source>
</evidence>
<dbReference type="Proteomes" id="UP000183287">
    <property type="component" value="Unassembled WGS sequence"/>
</dbReference>
<dbReference type="EMBL" id="FOUB01000128">
    <property type="protein sequence ID" value="SFN19223.1"/>
    <property type="molecule type" value="Genomic_DNA"/>
</dbReference>
<evidence type="ECO:0000313" key="1">
    <source>
        <dbReference type="EMBL" id="SFN19223.1"/>
    </source>
</evidence>
<organism evidence="1 2">
    <name type="scientific">Nitrosomonas communis</name>
    <dbReference type="NCBI Taxonomy" id="44574"/>
    <lineage>
        <taxon>Bacteria</taxon>
        <taxon>Pseudomonadati</taxon>
        <taxon>Pseudomonadota</taxon>
        <taxon>Betaproteobacteria</taxon>
        <taxon>Nitrosomonadales</taxon>
        <taxon>Nitrosomonadaceae</taxon>
        <taxon>Nitrosomonas</taxon>
    </lineage>
</organism>
<keyword evidence="2" id="KW-1185">Reference proteome</keyword>